<proteinExistence type="inferred from homology"/>
<feature type="compositionally biased region" description="Low complexity" evidence="4">
    <location>
        <begin position="586"/>
        <end position="600"/>
    </location>
</feature>
<feature type="region of interest" description="Disordered" evidence="4">
    <location>
        <begin position="544"/>
        <end position="603"/>
    </location>
</feature>
<dbReference type="GO" id="GO:0005829">
    <property type="term" value="C:cytosol"/>
    <property type="evidence" value="ECO:0007669"/>
    <property type="project" value="TreeGrafter"/>
</dbReference>
<dbReference type="Pfam" id="PF05701">
    <property type="entry name" value="WEMBL"/>
    <property type="match status" value="1"/>
</dbReference>
<feature type="coiled-coil region" evidence="3">
    <location>
        <begin position="378"/>
        <end position="433"/>
    </location>
</feature>
<evidence type="ECO:0000256" key="4">
    <source>
        <dbReference type="SAM" id="MobiDB-lite"/>
    </source>
</evidence>
<accession>A0AAD3TDJ1</accession>
<sequence>MDGEEIKSRREPEVVKAAINMYGQRVLEGTSATKKSQMVLLEKQPSRARELHLVRKNIVQIDDNRRVVETVMAEAELELLKAKKIVKDLTLQIEESNSTTRQKKQELHKLNKGRKFEERENHQCAEVVREVESAKQELSKLKLDKALVLEEKSRAEKEAMAASSKMQSYLHSSEAIRKEIEEANEEIVLVELAQIEATKELAAIEAQRKEEAQNFSSSMEKIRNKMSILMEETDNVKDLEVKLAITSSDIQQLQNELNLVKEFEKKGIWNGSSEHSETSSQESLSQSRAIKEELEAAKKELASIREEGFQLMMSMDMVREERKHVSKEMARTKKSKEKLGKSIENLHVKLLTAKDKLEAVSVSEGNATAMLSSLSLPLDQLKEAAEAAMKERELINAETASMKSDVRKTLSKIDLAEERVQSVVQELEAVKSSEMMALDKLRSLTENASRARALAAQHHSTISISRFEYEYLRGCAASAKEIADRKVAAAEAWIKALRTSEKEIMMKTEIAQKEIDQLRLKEEQELHETDKLLTIKESVDAELQNRRDRQNENFGGEKLPVIISPKRSRKESGNLTPLRRAMPQKSASPSSRHLTHSSSFTRRRRRKVMLNFPRFLQANRLKRVPKLEEKPIKY</sequence>
<organism evidence="5 6">
    <name type="scientific">Nepenthes gracilis</name>
    <name type="common">Slender pitcher plant</name>
    <dbReference type="NCBI Taxonomy" id="150966"/>
    <lineage>
        <taxon>Eukaryota</taxon>
        <taxon>Viridiplantae</taxon>
        <taxon>Streptophyta</taxon>
        <taxon>Embryophyta</taxon>
        <taxon>Tracheophyta</taxon>
        <taxon>Spermatophyta</taxon>
        <taxon>Magnoliopsida</taxon>
        <taxon>eudicotyledons</taxon>
        <taxon>Gunneridae</taxon>
        <taxon>Pentapetalae</taxon>
        <taxon>Caryophyllales</taxon>
        <taxon>Nepenthaceae</taxon>
        <taxon>Nepenthes</taxon>
    </lineage>
</organism>
<dbReference type="InterPro" id="IPR008545">
    <property type="entry name" value="Web"/>
</dbReference>
<evidence type="ECO:0008006" key="7">
    <source>
        <dbReference type="Google" id="ProtNLM"/>
    </source>
</evidence>
<keyword evidence="2 3" id="KW-0175">Coiled coil</keyword>
<dbReference type="PANTHER" id="PTHR32054:SF2">
    <property type="entry name" value="PROTEIN PLASTID MOVEMENT IMPAIRED 2"/>
    <property type="match status" value="1"/>
</dbReference>
<gene>
    <name evidence="5" type="ORF">Nepgr_029061</name>
</gene>
<dbReference type="EMBL" id="BSYO01000032">
    <property type="protein sequence ID" value="GMH27218.1"/>
    <property type="molecule type" value="Genomic_DNA"/>
</dbReference>
<keyword evidence="6" id="KW-1185">Reference proteome</keyword>
<name>A0AAD3TDJ1_NEPGR</name>
<dbReference type="GO" id="GO:0009903">
    <property type="term" value="P:chloroplast avoidance movement"/>
    <property type="evidence" value="ECO:0007669"/>
    <property type="project" value="TreeGrafter"/>
</dbReference>
<dbReference type="Proteomes" id="UP001279734">
    <property type="component" value="Unassembled WGS sequence"/>
</dbReference>
<feature type="coiled-coil region" evidence="3">
    <location>
        <begin position="280"/>
        <end position="307"/>
    </location>
</feature>
<comment type="similarity">
    <text evidence="1">Belongs to the WEB family.</text>
</comment>
<reference evidence="5" key="1">
    <citation type="submission" date="2023-05" db="EMBL/GenBank/DDBJ databases">
        <title>Nepenthes gracilis genome sequencing.</title>
        <authorList>
            <person name="Fukushima K."/>
        </authorList>
    </citation>
    <scope>NUCLEOTIDE SEQUENCE</scope>
    <source>
        <strain evidence="5">SING2019-196</strain>
    </source>
</reference>
<evidence type="ECO:0000313" key="5">
    <source>
        <dbReference type="EMBL" id="GMH27218.1"/>
    </source>
</evidence>
<evidence type="ECO:0000313" key="6">
    <source>
        <dbReference type="Proteomes" id="UP001279734"/>
    </source>
</evidence>
<dbReference type="GO" id="GO:0009904">
    <property type="term" value="P:chloroplast accumulation movement"/>
    <property type="evidence" value="ECO:0007669"/>
    <property type="project" value="TreeGrafter"/>
</dbReference>
<evidence type="ECO:0000256" key="3">
    <source>
        <dbReference type="SAM" id="Coils"/>
    </source>
</evidence>
<evidence type="ECO:0000256" key="2">
    <source>
        <dbReference type="ARBA" id="ARBA00023054"/>
    </source>
</evidence>
<protein>
    <recommendedName>
        <fullName evidence="7">Protein PLASTID MOVEMENT IMPAIRED 2</fullName>
    </recommendedName>
</protein>
<comment type="caution">
    <text evidence="5">The sequence shown here is derived from an EMBL/GenBank/DDBJ whole genome shotgun (WGS) entry which is preliminary data.</text>
</comment>
<dbReference type="PANTHER" id="PTHR32054">
    <property type="entry name" value="HEAVY CHAIN, PUTATIVE, EXPRESSED-RELATED-RELATED"/>
    <property type="match status" value="1"/>
</dbReference>
<dbReference type="AlphaFoldDB" id="A0AAD3TDJ1"/>
<evidence type="ECO:0000256" key="1">
    <source>
        <dbReference type="ARBA" id="ARBA00005485"/>
    </source>
</evidence>
<feature type="coiled-coil region" evidence="3">
    <location>
        <begin position="117"/>
        <end position="212"/>
    </location>
</feature>